<dbReference type="SUPFAM" id="SSF48557">
    <property type="entry name" value="L-aspartase-like"/>
    <property type="match status" value="1"/>
</dbReference>
<evidence type="ECO:0000256" key="1">
    <source>
        <dbReference type="ARBA" id="ARBA00023239"/>
    </source>
</evidence>
<dbReference type="GO" id="GO:0070626">
    <property type="term" value="F:(S)-2-(5-amino-1-(5-phospho-D-ribosyl)imidazole-4-carboxamido) succinate lyase (fumarate-forming) activity"/>
    <property type="evidence" value="ECO:0007669"/>
    <property type="project" value="TreeGrafter"/>
</dbReference>
<reference evidence="3 4" key="1">
    <citation type="journal article" name="Sci. Rep.">
        <title>Genome-scale phylogenetic analyses confirm Olpidium as the closest living zoosporic fungus to the non-flagellated, terrestrial fungi.</title>
        <authorList>
            <person name="Chang Y."/>
            <person name="Rochon D."/>
            <person name="Sekimoto S."/>
            <person name="Wang Y."/>
            <person name="Chovatia M."/>
            <person name="Sandor L."/>
            <person name="Salamov A."/>
            <person name="Grigoriev I.V."/>
            <person name="Stajich J.E."/>
            <person name="Spatafora J.W."/>
        </authorList>
    </citation>
    <scope>NUCLEOTIDE SEQUENCE [LARGE SCALE GENOMIC DNA]</scope>
    <source>
        <strain evidence="3">S191</strain>
    </source>
</reference>
<dbReference type="PANTHER" id="PTHR43172">
    <property type="entry name" value="ADENYLOSUCCINATE LYASE"/>
    <property type="match status" value="1"/>
</dbReference>
<name>A0A8H7ZYR6_9FUNG</name>
<dbReference type="GO" id="GO:0044208">
    <property type="term" value="P:'de novo' AMP biosynthetic process"/>
    <property type="evidence" value="ECO:0007669"/>
    <property type="project" value="TreeGrafter"/>
</dbReference>
<dbReference type="InterPro" id="IPR008948">
    <property type="entry name" value="L-Aspartase-like"/>
</dbReference>
<dbReference type="OrthoDB" id="406045at2759"/>
<dbReference type="EMBL" id="JAEFCI010002768">
    <property type="protein sequence ID" value="KAG5462013.1"/>
    <property type="molecule type" value="Genomic_DNA"/>
</dbReference>
<dbReference type="Proteomes" id="UP000673691">
    <property type="component" value="Unassembled WGS sequence"/>
</dbReference>
<proteinExistence type="predicted"/>
<organism evidence="3 4">
    <name type="scientific">Olpidium bornovanus</name>
    <dbReference type="NCBI Taxonomy" id="278681"/>
    <lineage>
        <taxon>Eukaryota</taxon>
        <taxon>Fungi</taxon>
        <taxon>Fungi incertae sedis</taxon>
        <taxon>Olpidiomycota</taxon>
        <taxon>Olpidiomycotina</taxon>
        <taxon>Olpidiomycetes</taxon>
        <taxon>Olpidiales</taxon>
        <taxon>Olpidiaceae</taxon>
        <taxon>Olpidium</taxon>
    </lineage>
</organism>
<evidence type="ECO:0000313" key="4">
    <source>
        <dbReference type="Proteomes" id="UP000673691"/>
    </source>
</evidence>
<dbReference type="Pfam" id="PF00206">
    <property type="entry name" value="Lyase_1"/>
    <property type="match status" value="1"/>
</dbReference>
<dbReference type="InterPro" id="IPR022761">
    <property type="entry name" value="Fumarate_lyase_N"/>
</dbReference>
<accession>A0A8H7ZYR6</accession>
<evidence type="ECO:0000259" key="2">
    <source>
        <dbReference type="Pfam" id="PF00206"/>
    </source>
</evidence>
<dbReference type="PRINTS" id="PR00149">
    <property type="entry name" value="FUMRATELYASE"/>
</dbReference>
<keyword evidence="1" id="KW-0456">Lyase</keyword>
<evidence type="ECO:0000313" key="3">
    <source>
        <dbReference type="EMBL" id="KAG5462013.1"/>
    </source>
</evidence>
<dbReference type="InterPro" id="IPR000362">
    <property type="entry name" value="Fumarate_lyase_fam"/>
</dbReference>
<dbReference type="Gene3D" id="1.20.200.10">
    <property type="entry name" value="Fumarase/aspartase (Central domain)"/>
    <property type="match status" value="1"/>
</dbReference>
<dbReference type="InterPro" id="IPR024083">
    <property type="entry name" value="Fumarase/histidase_N"/>
</dbReference>
<dbReference type="GO" id="GO:0005829">
    <property type="term" value="C:cytosol"/>
    <property type="evidence" value="ECO:0007669"/>
    <property type="project" value="TreeGrafter"/>
</dbReference>
<dbReference type="InterPro" id="IPR020557">
    <property type="entry name" value="Fumarate_lyase_CS"/>
</dbReference>
<comment type="caution">
    <text evidence="3">The sequence shown here is derived from an EMBL/GenBank/DDBJ whole genome shotgun (WGS) entry which is preliminary data.</text>
</comment>
<dbReference type="Gene3D" id="1.10.275.10">
    <property type="entry name" value="Fumarase/aspartase (N-terminal domain)"/>
    <property type="match status" value="1"/>
</dbReference>
<feature type="domain" description="Fumarate lyase N-terminal" evidence="2">
    <location>
        <begin position="95"/>
        <end position="305"/>
    </location>
</feature>
<dbReference type="PROSITE" id="PS00163">
    <property type="entry name" value="FUMARATE_LYASES"/>
    <property type="match status" value="1"/>
</dbReference>
<keyword evidence="4" id="KW-1185">Reference proteome</keyword>
<gene>
    <name evidence="3" type="ORF">BJ554DRAFT_5709</name>
</gene>
<sequence length="352" mass="39803">MATEHDRHSRYESPLLGRYASDEMAHNFSDAKKFSNWRRLWLWLATAEKQLGLQGIEDDMLREMEANLTNIDYELAAAEEKRRRHDVMSHVHTFGLVCPKAAGIIHLGATSCYVTDNADLMSIRDGFDLLLPKLARVVDSFATFARKYRDVPTLGFTHFQPAQLTTVGKRATLWIQDLLMDLRNLARAREDLQFRGVKGTTGTQASFLMLFDGDHEKVESLDGLVTRMAGFSNPYPVTGQTYSRKVDTDILCALGSFGASAHKIATDLRLLAHLKEVEEPYEKQQIGSSAMAYKRNPMRCERVCALARHQMTLVQNAMQTSATQWLERTLDDRQVTFGPVAVPFASFSWFSS</sequence>
<dbReference type="GO" id="GO:0004018">
    <property type="term" value="F:N6-(1,2-dicarboxyethyl)AMP AMP-lyase (fumarate-forming) activity"/>
    <property type="evidence" value="ECO:0007669"/>
    <property type="project" value="TreeGrafter"/>
</dbReference>
<protein>
    <submittedName>
        <fullName evidence="3">L-Aspartase-like protein</fullName>
    </submittedName>
</protein>
<dbReference type="AlphaFoldDB" id="A0A8H7ZYR6"/>
<dbReference type="PANTHER" id="PTHR43172:SF1">
    <property type="entry name" value="ADENYLOSUCCINATE LYASE"/>
    <property type="match status" value="1"/>
</dbReference>